<evidence type="ECO:0000313" key="1">
    <source>
        <dbReference type="EMBL" id="JAH26374.1"/>
    </source>
</evidence>
<organism evidence="1">
    <name type="scientific">Anguilla anguilla</name>
    <name type="common">European freshwater eel</name>
    <name type="synonym">Muraena anguilla</name>
    <dbReference type="NCBI Taxonomy" id="7936"/>
    <lineage>
        <taxon>Eukaryota</taxon>
        <taxon>Metazoa</taxon>
        <taxon>Chordata</taxon>
        <taxon>Craniata</taxon>
        <taxon>Vertebrata</taxon>
        <taxon>Euteleostomi</taxon>
        <taxon>Actinopterygii</taxon>
        <taxon>Neopterygii</taxon>
        <taxon>Teleostei</taxon>
        <taxon>Anguilliformes</taxon>
        <taxon>Anguillidae</taxon>
        <taxon>Anguilla</taxon>
    </lineage>
</organism>
<protein>
    <submittedName>
        <fullName evidence="1">Uncharacterized protein</fullName>
    </submittedName>
</protein>
<accession>A0A0E9RBA9</accession>
<reference evidence="1" key="1">
    <citation type="submission" date="2014-11" db="EMBL/GenBank/DDBJ databases">
        <authorList>
            <person name="Amaro Gonzalez C."/>
        </authorList>
    </citation>
    <scope>NUCLEOTIDE SEQUENCE</scope>
</reference>
<name>A0A0E9RBA9_ANGAN</name>
<dbReference type="EMBL" id="GBXM01082203">
    <property type="protein sequence ID" value="JAH26374.1"/>
    <property type="molecule type" value="Transcribed_RNA"/>
</dbReference>
<dbReference type="AlphaFoldDB" id="A0A0E9RBA9"/>
<reference evidence="1" key="2">
    <citation type="journal article" date="2015" name="Fish Shellfish Immunol.">
        <title>Early steps in the European eel (Anguilla anguilla)-Vibrio vulnificus interaction in the gills: Role of the RtxA13 toxin.</title>
        <authorList>
            <person name="Callol A."/>
            <person name="Pajuelo D."/>
            <person name="Ebbesson L."/>
            <person name="Teles M."/>
            <person name="MacKenzie S."/>
            <person name="Amaro C."/>
        </authorList>
    </citation>
    <scope>NUCLEOTIDE SEQUENCE</scope>
</reference>
<sequence length="83" mass="9455">MHNFIPGQSNWYCFTYSASAPHLGNLDCTSFAELSVLKLDFTVLSCQMIQQLTCILGCRTGFFNYQPRAMCSLPYVFSEPFDH</sequence>
<proteinExistence type="predicted"/>